<gene>
    <name evidence="1" type="ORF">ACFQBT_14615</name>
</gene>
<dbReference type="RefSeq" id="WP_377825608.1">
    <property type="nucleotide sequence ID" value="NZ_JBHSWJ010000002.1"/>
</dbReference>
<organism evidence="1 2">
    <name type="scientific">Branchiibius cervicis</name>
    <dbReference type="NCBI Taxonomy" id="908252"/>
    <lineage>
        <taxon>Bacteria</taxon>
        <taxon>Bacillati</taxon>
        <taxon>Actinomycetota</taxon>
        <taxon>Actinomycetes</taxon>
        <taxon>Micrococcales</taxon>
        <taxon>Dermacoccaceae</taxon>
        <taxon>Branchiibius</taxon>
    </lineage>
</organism>
<name>A0ABW2AVD2_9MICO</name>
<protein>
    <submittedName>
        <fullName evidence="1">Uncharacterized protein</fullName>
    </submittedName>
</protein>
<comment type="caution">
    <text evidence="1">The sequence shown here is derived from an EMBL/GenBank/DDBJ whole genome shotgun (WGS) entry which is preliminary data.</text>
</comment>
<proteinExistence type="predicted"/>
<dbReference type="EMBL" id="JBHSWJ010000002">
    <property type="protein sequence ID" value="MFC6714974.1"/>
    <property type="molecule type" value="Genomic_DNA"/>
</dbReference>
<accession>A0ABW2AVD2</accession>
<reference evidence="2" key="1">
    <citation type="journal article" date="2019" name="Int. J. Syst. Evol. Microbiol.">
        <title>The Global Catalogue of Microorganisms (GCM) 10K type strain sequencing project: providing services to taxonomists for standard genome sequencing and annotation.</title>
        <authorList>
            <consortium name="The Broad Institute Genomics Platform"/>
            <consortium name="The Broad Institute Genome Sequencing Center for Infectious Disease"/>
            <person name="Wu L."/>
            <person name="Ma J."/>
        </authorList>
    </citation>
    <scope>NUCLEOTIDE SEQUENCE [LARGE SCALE GENOMIC DNA]</scope>
    <source>
        <strain evidence="2">NBRC 106593</strain>
    </source>
</reference>
<evidence type="ECO:0000313" key="1">
    <source>
        <dbReference type="EMBL" id="MFC6714974.1"/>
    </source>
</evidence>
<sequence length="79" mass="8603">MPTVTKDKAEVVAGFGKNCRDAQVGGQPVLFGLIPIEVAMSGLQENPQWLSGRLRDELRVGVSPGIWAKLDRKAMTRPN</sequence>
<keyword evidence="2" id="KW-1185">Reference proteome</keyword>
<dbReference type="Proteomes" id="UP001596356">
    <property type="component" value="Unassembled WGS sequence"/>
</dbReference>
<evidence type="ECO:0000313" key="2">
    <source>
        <dbReference type="Proteomes" id="UP001596356"/>
    </source>
</evidence>